<evidence type="ECO:0000313" key="4">
    <source>
        <dbReference type="Proteomes" id="UP001176517"/>
    </source>
</evidence>
<feature type="domain" description="NOG C-terminal" evidence="2">
    <location>
        <begin position="1"/>
        <end position="30"/>
    </location>
</feature>
<protein>
    <submittedName>
        <fullName evidence="3">Nucleolar GTP-binding protein 1</fullName>
    </submittedName>
</protein>
<proteinExistence type="predicted"/>
<feature type="region of interest" description="Disordered" evidence="1">
    <location>
        <begin position="44"/>
        <end position="159"/>
    </location>
</feature>
<keyword evidence="4" id="KW-1185">Reference proteome</keyword>
<feature type="compositionally biased region" description="Basic and acidic residues" evidence="1">
    <location>
        <begin position="108"/>
        <end position="117"/>
    </location>
</feature>
<sequence length="159" mass="18437">YLLEDEEWKYDVISEVWEGKNVANFVDPDILERLDALEREEERLDAEGFYDDLEGEGEEDEDEETLALREAAEAIEAREAAAHATSQHKKKNKNRRVIPRKLQNRTLGFERGKRLAEDEVDEDMAEGDDPWQDEDGTTMMQDKVGGASSHPFRARKHRF</sequence>
<comment type="caution">
    <text evidence="3">The sequence shown here is derived from an EMBL/GenBank/DDBJ whole genome shotgun (WGS) entry which is preliminary data.</text>
</comment>
<reference evidence="3" key="1">
    <citation type="journal article" date="2023" name="PhytoFront">
        <title>Draft Genome Resources of Seven Strains of Tilletia horrida, Causal Agent of Kernel Smut of Rice.</title>
        <authorList>
            <person name="Khanal S."/>
            <person name="Antony Babu S."/>
            <person name="Zhou X.G."/>
        </authorList>
    </citation>
    <scope>NUCLEOTIDE SEQUENCE</scope>
    <source>
        <strain evidence="3">TX6</strain>
    </source>
</reference>
<feature type="compositionally biased region" description="Acidic residues" evidence="1">
    <location>
        <begin position="118"/>
        <end position="136"/>
    </location>
</feature>
<name>A0AAN6GHT6_9BASI</name>
<dbReference type="InterPro" id="IPR012973">
    <property type="entry name" value="NOG_C"/>
</dbReference>
<dbReference type="EMBL" id="JAPDMZ010000746">
    <property type="protein sequence ID" value="KAK0541800.1"/>
    <property type="molecule type" value="Genomic_DNA"/>
</dbReference>
<dbReference type="Pfam" id="PF08155">
    <property type="entry name" value="NOGCT"/>
    <property type="match status" value="1"/>
</dbReference>
<evidence type="ECO:0000259" key="2">
    <source>
        <dbReference type="Pfam" id="PF08155"/>
    </source>
</evidence>
<gene>
    <name evidence="3" type="primary">NOG1_4</name>
    <name evidence="3" type="ORF">OC846_006939</name>
</gene>
<organism evidence="3 4">
    <name type="scientific">Tilletia horrida</name>
    <dbReference type="NCBI Taxonomy" id="155126"/>
    <lineage>
        <taxon>Eukaryota</taxon>
        <taxon>Fungi</taxon>
        <taxon>Dikarya</taxon>
        <taxon>Basidiomycota</taxon>
        <taxon>Ustilaginomycotina</taxon>
        <taxon>Exobasidiomycetes</taxon>
        <taxon>Tilletiales</taxon>
        <taxon>Tilletiaceae</taxon>
        <taxon>Tilletia</taxon>
    </lineage>
</organism>
<feature type="compositionally biased region" description="Acidic residues" evidence="1">
    <location>
        <begin position="48"/>
        <end position="65"/>
    </location>
</feature>
<dbReference type="Proteomes" id="UP001176517">
    <property type="component" value="Unassembled WGS sequence"/>
</dbReference>
<feature type="compositionally biased region" description="Basic and acidic residues" evidence="1">
    <location>
        <begin position="66"/>
        <end position="81"/>
    </location>
</feature>
<feature type="non-terminal residue" evidence="3">
    <location>
        <position position="1"/>
    </location>
</feature>
<evidence type="ECO:0000313" key="3">
    <source>
        <dbReference type="EMBL" id="KAK0541800.1"/>
    </source>
</evidence>
<dbReference type="AlphaFoldDB" id="A0AAN6GHT6"/>
<feature type="compositionally biased region" description="Basic residues" evidence="1">
    <location>
        <begin position="86"/>
        <end position="103"/>
    </location>
</feature>
<accession>A0AAN6GHT6</accession>
<evidence type="ECO:0000256" key="1">
    <source>
        <dbReference type="SAM" id="MobiDB-lite"/>
    </source>
</evidence>